<accession>A0A9P1IDP5</accession>
<evidence type="ECO:0000256" key="4">
    <source>
        <dbReference type="ARBA" id="ARBA00026030"/>
    </source>
</evidence>
<comment type="similarity">
    <text evidence="2">Belongs to the CNRIP family.</text>
</comment>
<name>A0A9P1IDP5_9PELO</name>
<dbReference type="AlphaFoldDB" id="A0A9P1IDP5"/>
<comment type="caution">
    <text evidence="5">The sequence shown here is derived from an EMBL/GenBank/DDBJ whole genome shotgun (WGS) entry which is preliminary data.</text>
</comment>
<dbReference type="PANTHER" id="PTHR31952">
    <property type="entry name" value="CB1 CANNABINOID RECEPTOR-INTERACTING PROTEIN 1"/>
    <property type="match status" value="1"/>
</dbReference>
<dbReference type="InterPro" id="IPR029204">
    <property type="entry name" value="CNRIP1"/>
</dbReference>
<evidence type="ECO:0000313" key="6">
    <source>
        <dbReference type="Proteomes" id="UP001152747"/>
    </source>
</evidence>
<organism evidence="5 6">
    <name type="scientific">Caenorhabditis angaria</name>
    <dbReference type="NCBI Taxonomy" id="860376"/>
    <lineage>
        <taxon>Eukaryota</taxon>
        <taxon>Metazoa</taxon>
        <taxon>Ecdysozoa</taxon>
        <taxon>Nematoda</taxon>
        <taxon>Chromadorea</taxon>
        <taxon>Rhabditida</taxon>
        <taxon>Rhabditina</taxon>
        <taxon>Rhabditomorpha</taxon>
        <taxon>Rhabditoidea</taxon>
        <taxon>Rhabditidae</taxon>
        <taxon>Peloderinae</taxon>
        <taxon>Caenorhabditis</taxon>
    </lineage>
</organism>
<gene>
    <name evidence="5" type="ORF">CAMP_LOCUS5437</name>
</gene>
<comment type="function">
    <text evidence="1">Suppresses cannabinoid receptor CNR1-mediated tonic inhibition of voltage-gated calcium channels.</text>
</comment>
<dbReference type="GO" id="GO:0031718">
    <property type="term" value="F:type 1 cannabinoid receptor binding"/>
    <property type="evidence" value="ECO:0007669"/>
    <property type="project" value="TreeGrafter"/>
</dbReference>
<dbReference type="GO" id="GO:0005886">
    <property type="term" value="C:plasma membrane"/>
    <property type="evidence" value="ECO:0007669"/>
    <property type="project" value="TreeGrafter"/>
</dbReference>
<keyword evidence="6" id="KW-1185">Reference proteome</keyword>
<evidence type="ECO:0000313" key="5">
    <source>
        <dbReference type="EMBL" id="CAI5442800.1"/>
    </source>
</evidence>
<dbReference type="OrthoDB" id="5920443at2759"/>
<dbReference type="PANTHER" id="PTHR31952:SF1">
    <property type="entry name" value="CB1 CANNABINOID RECEPTOR-INTERACTING PROTEIN 1"/>
    <property type="match status" value="1"/>
</dbReference>
<comment type="subunit">
    <text evidence="4">Interacts with the cannabinoid receptor CNR1 (via C-terminus). Does not interact with cannabinoid receptor CNR2.</text>
</comment>
<dbReference type="EMBL" id="CANHGI010000002">
    <property type="protein sequence ID" value="CAI5442800.1"/>
    <property type="molecule type" value="Genomic_DNA"/>
</dbReference>
<dbReference type="Pfam" id="PF15043">
    <property type="entry name" value="CNRIP1"/>
    <property type="match status" value="1"/>
</dbReference>
<evidence type="ECO:0000256" key="1">
    <source>
        <dbReference type="ARBA" id="ARBA00003884"/>
    </source>
</evidence>
<evidence type="ECO:0000256" key="2">
    <source>
        <dbReference type="ARBA" id="ARBA00007288"/>
    </source>
</evidence>
<sequence length="154" mass="17179">MAKYAFNVELSIKEFDGGDPLAFKMDGHRFDGALRTLKWSSDQTYTVKVVTKPATEVKSVNVNGQDIELSKEKLGEFKGQWKTGGAETSKRGTRTPLVFVITFSPEGQLRAEFQSKIYSKNDSHAVWGHKMNAVEFKCSAADDGVVHIVDENFK</sequence>
<protein>
    <recommendedName>
        <fullName evidence="3">CB1 cannabinoid receptor-interacting protein 1</fullName>
    </recommendedName>
</protein>
<proteinExistence type="inferred from homology"/>
<dbReference type="Proteomes" id="UP001152747">
    <property type="component" value="Unassembled WGS sequence"/>
</dbReference>
<reference evidence="5" key="1">
    <citation type="submission" date="2022-11" db="EMBL/GenBank/DDBJ databases">
        <authorList>
            <person name="Kikuchi T."/>
        </authorList>
    </citation>
    <scope>NUCLEOTIDE SEQUENCE</scope>
    <source>
        <strain evidence="5">PS1010</strain>
    </source>
</reference>
<evidence type="ECO:0000256" key="3">
    <source>
        <dbReference type="ARBA" id="ARBA00015651"/>
    </source>
</evidence>